<protein>
    <submittedName>
        <fullName evidence="1">Uncharacterized protein</fullName>
    </submittedName>
</protein>
<sequence>MCLFNPPPCHRQAVENVAAEERSVQRRRAFMKKLETVESSRPSCWEMVICISLEGRRFSLKMATRHVFDRVRFFFFIKNRSLAYQMCDRCATDVFGNKDIIFVVKLLLCVSRVNCPWC</sequence>
<name>A0A4Z2IK10_9TELE</name>
<dbReference type="AlphaFoldDB" id="A0A4Z2IK10"/>
<organism evidence="1 2">
    <name type="scientific">Liparis tanakae</name>
    <name type="common">Tanaka's snailfish</name>
    <dbReference type="NCBI Taxonomy" id="230148"/>
    <lineage>
        <taxon>Eukaryota</taxon>
        <taxon>Metazoa</taxon>
        <taxon>Chordata</taxon>
        <taxon>Craniata</taxon>
        <taxon>Vertebrata</taxon>
        <taxon>Euteleostomi</taxon>
        <taxon>Actinopterygii</taxon>
        <taxon>Neopterygii</taxon>
        <taxon>Teleostei</taxon>
        <taxon>Neoteleostei</taxon>
        <taxon>Acanthomorphata</taxon>
        <taxon>Eupercaria</taxon>
        <taxon>Perciformes</taxon>
        <taxon>Cottioidei</taxon>
        <taxon>Cottales</taxon>
        <taxon>Liparidae</taxon>
        <taxon>Liparis</taxon>
    </lineage>
</organism>
<comment type="caution">
    <text evidence="1">The sequence shown here is derived from an EMBL/GenBank/DDBJ whole genome shotgun (WGS) entry which is preliminary data.</text>
</comment>
<accession>A0A4Z2IK10</accession>
<dbReference type="EMBL" id="SRLO01000076">
    <property type="protein sequence ID" value="TNN78101.1"/>
    <property type="molecule type" value="Genomic_DNA"/>
</dbReference>
<dbReference type="Proteomes" id="UP000314294">
    <property type="component" value="Unassembled WGS sequence"/>
</dbReference>
<dbReference type="OrthoDB" id="10514138at2759"/>
<keyword evidence="2" id="KW-1185">Reference proteome</keyword>
<evidence type="ECO:0000313" key="1">
    <source>
        <dbReference type="EMBL" id="TNN78101.1"/>
    </source>
</evidence>
<proteinExistence type="predicted"/>
<reference evidence="1 2" key="1">
    <citation type="submission" date="2019-03" db="EMBL/GenBank/DDBJ databases">
        <title>First draft genome of Liparis tanakae, snailfish: a comprehensive survey of snailfish specific genes.</title>
        <authorList>
            <person name="Kim W."/>
            <person name="Song I."/>
            <person name="Jeong J.-H."/>
            <person name="Kim D."/>
            <person name="Kim S."/>
            <person name="Ryu S."/>
            <person name="Song J.Y."/>
            <person name="Lee S.K."/>
        </authorList>
    </citation>
    <scope>NUCLEOTIDE SEQUENCE [LARGE SCALE GENOMIC DNA]</scope>
    <source>
        <tissue evidence="1">Muscle</tissue>
    </source>
</reference>
<gene>
    <name evidence="1" type="ORF">EYF80_011606</name>
</gene>
<evidence type="ECO:0000313" key="2">
    <source>
        <dbReference type="Proteomes" id="UP000314294"/>
    </source>
</evidence>